<feature type="domain" description="HTH luxR-type" evidence="3">
    <location>
        <begin position="52"/>
        <end position="117"/>
    </location>
</feature>
<dbReference type="Proteomes" id="UP000487117">
    <property type="component" value="Unassembled WGS sequence"/>
</dbReference>
<organism evidence="5 6">
    <name type="scientific">Stenotrophomonas maltophilia</name>
    <name type="common">Pseudomonas maltophilia</name>
    <name type="synonym">Xanthomonas maltophilia</name>
    <dbReference type="NCBI Taxonomy" id="40324"/>
    <lineage>
        <taxon>Bacteria</taxon>
        <taxon>Pseudomonadati</taxon>
        <taxon>Pseudomonadota</taxon>
        <taxon>Gammaproteobacteria</taxon>
        <taxon>Lysobacterales</taxon>
        <taxon>Lysobacteraceae</taxon>
        <taxon>Stenotrophomonas</taxon>
        <taxon>Stenotrophomonas maltophilia group</taxon>
    </lineage>
</organism>
<comment type="caution">
    <text evidence="5">The sequence shown here is derived from an EMBL/GenBank/DDBJ whole genome shotgun (WGS) entry which is preliminary data.</text>
</comment>
<feature type="domain" description="Response regulatory" evidence="4">
    <location>
        <begin position="1"/>
        <end position="40"/>
    </location>
</feature>
<name>A0A7V8JN06_STEMA</name>
<dbReference type="CDD" id="cd06170">
    <property type="entry name" value="LuxR_C_like"/>
    <property type="match status" value="1"/>
</dbReference>
<comment type="caution">
    <text evidence="2">Lacks conserved residue(s) required for the propagation of feature annotation.</text>
</comment>
<dbReference type="GO" id="GO:0000160">
    <property type="term" value="P:phosphorelay signal transduction system"/>
    <property type="evidence" value="ECO:0007669"/>
    <property type="project" value="InterPro"/>
</dbReference>
<evidence type="ECO:0000313" key="6">
    <source>
        <dbReference type="Proteomes" id="UP000487117"/>
    </source>
</evidence>
<reference evidence="6" key="1">
    <citation type="journal article" date="2020" name="MBio">
        <title>Horizontal gene transfer to a defensive symbiont with a reduced genome amongst a multipartite beetle microbiome.</title>
        <authorList>
            <person name="Waterworth S.C."/>
            <person name="Florez L.V."/>
            <person name="Rees E.R."/>
            <person name="Hertweck C."/>
            <person name="Kaltenpoth M."/>
            <person name="Kwan J.C."/>
        </authorList>
    </citation>
    <scope>NUCLEOTIDE SEQUENCE [LARGE SCALE GENOMIC DNA]</scope>
</reference>
<evidence type="ECO:0000313" key="5">
    <source>
        <dbReference type="EMBL" id="KAF1017143.1"/>
    </source>
</evidence>
<gene>
    <name evidence="5" type="primary">rcsB_1</name>
    <name evidence="5" type="ORF">GAK31_00402</name>
</gene>
<evidence type="ECO:0000256" key="2">
    <source>
        <dbReference type="PROSITE-ProRule" id="PRU00169"/>
    </source>
</evidence>
<dbReference type="GO" id="GO:0003677">
    <property type="term" value="F:DNA binding"/>
    <property type="evidence" value="ECO:0007669"/>
    <property type="project" value="UniProtKB-KW"/>
</dbReference>
<dbReference type="InterPro" id="IPR016032">
    <property type="entry name" value="Sig_transdc_resp-reg_C-effctor"/>
</dbReference>
<dbReference type="InterPro" id="IPR000792">
    <property type="entry name" value="Tscrpt_reg_LuxR_C"/>
</dbReference>
<evidence type="ECO:0000259" key="4">
    <source>
        <dbReference type="PROSITE" id="PS50110"/>
    </source>
</evidence>
<accession>A0A7V8JN06</accession>
<dbReference type="GO" id="GO:0006355">
    <property type="term" value="P:regulation of DNA-templated transcription"/>
    <property type="evidence" value="ECO:0007669"/>
    <property type="project" value="InterPro"/>
</dbReference>
<dbReference type="Pfam" id="PF00196">
    <property type="entry name" value="GerE"/>
    <property type="match status" value="1"/>
</dbReference>
<evidence type="ECO:0000256" key="1">
    <source>
        <dbReference type="ARBA" id="ARBA00023125"/>
    </source>
</evidence>
<dbReference type="EMBL" id="WNDS01000001">
    <property type="protein sequence ID" value="KAF1017143.1"/>
    <property type="molecule type" value="Genomic_DNA"/>
</dbReference>
<dbReference type="InterPro" id="IPR039420">
    <property type="entry name" value="WalR-like"/>
</dbReference>
<dbReference type="SMART" id="SM00421">
    <property type="entry name" value="HTH_LUXR"/>
    <property type="match status" value="1"/>
</dbReference>
<evidence type="ECO:0000259" key="3">
    <source>
        <dbReference type="PROSITE" id="PS50043"/>
    </source>
</evidence>
<dbReference type="AlphaFoldDB" id="A0A7V8JN06"/>
<dbReference type="PROSITE" id="PS50110">
    <property type="entry name" value="RESPONSE_REGULATORY"/>
    <property type="match status" value="1"/>
</dbReference>
<dbReference type="Gene3D" id="3.40.50.2300">
    <property type="match status" value="1"/>
</dbReference>
<protein>
    <submittedName>
        <fullName evidence="5">Transcriptional regulatory protein RcsB</fullName>
    </submittedName>
</protein>
<sequence>MFSARAPMAVVNQLLDRGMAGFVSKAAPLQELSEAIQRVAQGQRHVPAACTLAEDRGELSRSEREVLRAWLGGMTISEIALTRHRSLKTISTQKIAALRKLGLRNDAELYAMRQQLEAL</sequence>
<proteinExistence type="predicted"/>
<keyword evidence="1" id="KW-0238">DNA-binding</keyword>
<dbReference type="PANTHER" id="PTHR43214">
    <property type="entry name" value="TWO-COMPONENT RESPONSE REGULATOR"/>
    <property type="match status" value="1"/>
</dbReference>
<dbReference type="SUPFAM" id="SSF46894">
    <property type="entry name" value="C-terminal effector domain of the bipartite response regulators"/>
    <property type="match status" value="1"/>
</dbReference>
<dbReference type="PROSITE" id="PS50043">
    <property type="entry name" value="HTH_LUXR_2"/>
    <property type="match status" value="1"/>
</dbReference>
<dbReference type="PANTHER" id="PTHR43214:SF17">
    <property type="entry name" value="TRANSCRIPTIONAL REGULATORY PROTEIN RCSB"/>
    <property type="match status" value="1"/>
</dbReference>
<dbReference type="InterPro" id="IPR001789">
    <property type="entry name" value="Sig_transdc_resp-reg_receiver"/>
</dbReference>